<dbReference type="AlphaFoldDB" id="A0A8D8G7T0"/>
<organism evidence="1">
    <name type="scientific">Culex pipiens</name>
    <name type="common">House mosquito</name>
    <dbReference type="NCBI Taxonomy" id="7175"/>
    <lineage>
        <taxon>Eukaryota</taxon>
        <taxon>Metazoa</taxon>
        <taxon>Ecdysozoa</taxon>
        <taxon>Arthropoda</taxon>
        <taxon>Hexapoda</taxon>
        <taxon>Insecta</taxon>
        <taxon>Pterygota</taxon>
        <taxon>Neoptera</taxon>
        <taxon>Endopterygota</taxon>
        <taxon>Diptera</taxon>
        <taxon>Nematocera</taxon>
        <taxon>Culicoidea</taxon>
        <taxon>Culicidae</taxon>
        <taxon>Culicinae</taxon>
        <taxon>Culicini</taxon>
        <taxon>Culex</taxon>
        <taxon>Culex</taxon>
    </lineage>
</organism>
<name>A0A8D8G7T0_CULPI</name>
<proteinExistence type="predicted"/>
<dbReference type="EMBL" id="HBUE01132610">
    <property type="protein sequence ID" value="CAG6497158.1"/>
    <property type="molecule type" value="Transcribed_RNA"/>
</dbReference>
<accession>A0A8D8G7T0</accession>
<evidence type="ECO:0000313" key="1">
    <source>
        <dbReference type="EMBL" id="CAG6497158.1"/>
    </source>
</evidence>
<dbReference type="EMBL" id="HBUE01132608">
    <property type="protein sequence ID" value="CAG6497156.1"/>
    <property type="molecule type" value="Transcribed_RNA"/>
</dbReference>
<reference evidence="1" key="1">
    <citation type="submission" date="2021-05" db="EMBL/GenBank/DDBJ databases">
        <authorList>
            <person name="Alioto T."/>
            <person name="Alioto T."/>
            <person name="Gomez Garrido J."/>
        </authorList>
    </citation>
    <scope>NUCLEOTIDE SEQUENCE</scope>
</reference>
<sequence>MTDSMNALVSTWSWARRICSSWLRRISLTVLSAMSNRPLVLFGWCGACWWLWCSGWCGWYDREEENTEYIEDTLPSSRKPSSSKSDMLRDVQRHPVLLPSGEKSQFRSSIELEHPLEETLIERRLRGPWYRCGAKFG</sequence>
<protein>
    <submittedName>
        <fullName evidence="1">(northern house mosquito) hypothetical protein</fullName>
    </submittedName>
</protein>